<evidence type="ECO:0000313" key="2">
    <source>
        <dbReference type="EMBL" id="KZT00420.1"/>
    </source>
</evidence>
<proteinExistence type="predicted"/>
<reference evidence="2 3" key="1">
    <citation type="journal article" date="2016" name="Mol. Biol. Evol.">
        <title>Comparative Genomics of Early-Diverging Mushroom-Forming Fungi Provides Insights into the Origins of Lignocellulose Decay Capabilities.</title>
        <authorList>
            <person name="Nagy L.G."/>
            <person name="Riley R."/>
            <person name="Tritt A."/>
            <person name="Adam C."/>
            <person name="Daum C."/>
            <person name="Floudas D."/>
            <person name="Sun H."/>
            <person name="Yadav J.S."/>
            <person name="Pangilinan J."/>
            <person name="Larsson K.H."/>
            <person name="Matsuura K."/>
            <person name="Barry K."/>
            <person name="Labutti K."/>
            <person name="Kuo R."/>
            <person name="Ohm R.A."/>
            <person name="Bhattacharya S.S."/>
            <person name="Shirouzu T."/>
            <person name="Yoshinaga Y."/>
            <person name="Martin F.M."/>
            <person name="Grigoriev I.V."/>
            <person name="Hibbett D.S."/>
        </authorList>
    </citation>
    <scope>NUCLEOTIDE SEQUENCE [LARGE SCALE GENOMIC DNA]</scope>
    <source>
        <strain evidence="2 3">93-53</strain>
    </source>
</reference>
<keyword evidence="3" id="KW-1185">Reference proteome</keyword>
<gene>
    <name evidence="2" type="ORF">LAESUDRAFT_718149</name>
</gene>
<feature type="region of interest" description="Disordered" evidence="1">
    <location>
        <begin position="49"/>
        <end position="70"/>
    </location>
</feature>
<accession>A0A165B7H0</accession>
<dbReference type="RefSeq" id="XP_040758160.1">
    <property type="nucleotide sequence ID" value="XM_040907405.1"/>
</dbReference>
<protein>
    <submittedName>
        <fullName evidence="2">Uncharacterized protein</fullName>
    </submittedName>
</protein>
<sequence length="241" mass="26522">MHGLLVVPTGSRVIAGERQRLKADYIRALLDEYSSLVKHASQAADTVSTGSTGSIIKASTGPSTRKRFSQETAGGTVINGAQIRNSITWGMAPSVMREIQDMSQQKWVIETEPSRGSVKCIHLDSADTQHHIPVSVEDLSDRFTRAMGVSKPIPPDVSNGHGTMFKKSRPLCREMLIKITFHCLPSGDMDLKTLGCYMGAPSGCQVIDPKNFKPFHEYCEGILEHDDLKDLMSDEYLRVTS</sequence>
<dbReference type="EMBL" id="KV427686">
    <property type="protein sequence ID" value="KZT00420.1"/>
    <property type="molecule type" value="Genomic_DNA"/>
</dbReference>
<dbReference type="InParanoid" id="A0A165B7H0"/>
<evidence type="ECO:0000313" key="3">
    <source>
        <dbReference type="Proteomes" id="UP000076871"/>
    </source>
</evidence>
<organism evidence="2 3">
    <name type="scientific">Laetiporus sulphureus 93-53</name>
    <dbReference type="NCBI Taxonomy" id="1314785"/>
    <lineage>
        <taxon>Eukaryota</taxon>
        <taxon>Fungi</taxon>
        <taxon>Dikarya</taxon>
        <taxon>Basidiomycota</taxon>
        <taxon>Agaricomycotina</taxon>
        <taxon>Agaricomycetes</taxon>
        <taxon>Polyporales</taxon>
        <taxon>Laetiporus</taxon>
    </lineage>
</organism>
<dbReference type="OrthoDB" id="2815938at2759"/>
<evidence type="ECO:0000256" key="1">
    <source>
        <dbReference type="SAM" id="MobiDB-lite"/>
    </source>
</evidence>
<dbReference type="AlphaFoldDB" id="A0A165B7H0"/>
<dbReference type="GeneID" id="63824434"/>
<dbReference type="Proteomes" id="UP000076871">
    <property type="component" value="Unassembled WGS sequence"/>
</dbReference>
<name>A0A165B7H0_9APHY</name>